<proteinExistence type="predicted"/>
<reference evidence="1 2" key="1">
    <citation type="submission" date="2017-06" db="EMBL/GenBank/DDBJ databases">
        <title>Complete genome sequence of Paenibacillus donghaensis KCTC 13049T isolated from East Sea sediment, South Korea.</title>
        <authorList>
            <person name="Jung B.K."/>
            <person name="Hong S.-J."/>
            <person name="Shin J.-H."/>
        </authorList>
    </citation>
    <scope>NUCLEOTIDE SEQUENCE [LARGE SCALE GENOMIC DNA]</scope>
    <source>
        <strain evidence="1 2">KCTC 13049</strain>
    </source>
</reference>
<name>A0A2Z2KMH8_9BACL</name>
<dbReference type="AlphaFoldDB" id="A0A2Z2KMH8"/>
<protein>
    <recommendedName>
        <fullName evidence="3">Glycosyl transferase</fullName>
    </recommendedName>
</protein>
<evidence type="ECO:0008006" key="3">
    <source>
        <dbReference type="Google" id="ProtNLM"/>
    </source>
</evidence>
<dbReference type="KEGG" id="pdh:B9T62_02990"/>
<evidence type="ECO:0000313" key="2">
    <source>
        <dbReference type="Proteomes" id="UP000249890"/>
    </source>
</evidence>
<gene>
    <name evidence="1" type="ORF">B9T62_02990</name>
</gene>
<organism evidence="1 2">
    <name type="scientific">Paenibacillus donghaensis</name>
    <dbReference type="NCBI Taxonomy" id="414771"/>
    <lineage>
        <taxon>Bacteria</taxon>
        <taxon>Bacillati</taxon>
        <taxon>Bacillota</taxon>
        <taxon>Bacilli</taxon>
        <taxon>Bacillales</taxon>
        <taxon>Paenibacillaceae</taxon>
        <taxon>Paenibacillus</taxon>
    </lineage>
</organism>
<dbReference type="SUPFAM" id="SSF53448">
    <property type="entry name" value="Nucleotide-diphospho-sugar transferases"/>
    <property type="match status" value="1"/>
</dbReference>
<dbReference type="Gene3D" id="3.90.550.10">
    <property type="entry name" value="Spore Coat Polysaccharide Biosynthesis Protein SpsA, Chain A"/>
    <property type="match status" value="1"/>
</dbReference>
<dbReference type="Proteomes" id="UP000249890">
    <property type="component" value="Chromosome"/>
</dbReference>
<dbReference type="InterPro" id="IPR029044">
    <property type="entry name" value="Nucleotide-diphossugar_trans"/>
</dbReference>
<keyword evidence="2" id="KW-1185">Reference proteome</keyword>
<dbReference type="EMBL" id="CP021780">
    <property type="protein sequence ID" value="ASA19858.1"/>
    <property type="molecule type" value="Genomic_DNA"/>
</dbReference>
<sequence length="332" mass="39124">MIISSVTCADNLHEAKMMARAVKYHMPYASVVICLMEQTIHPAAVDVPWFDEVVLAKDLGIPHFEGSIFKYSLLEAVTSIKPMFLRSLFDRYTHEQNVVFMDTDIIAYAPFDDLLVALEHHNILLSPHRIEPNPEPLGYIQHGIFNTGFMAFRRSEDTFRFLEWWGQRLYSYCYYHAPFFVDQKWVDLAPALFDIKIWKHPGYNIAAWNLHERCRKIVREEDGRYWLDNDYPFVCYHYSGMHGMLQYCMDMWIPDKSNPLYYLLQLYEEELNTMGKEELSDVPWSYDYYLDGTPILVEERKAYGSDIQSFESGSNPFQTRFGAYSRKEEGYS</sequence>
<dbReference type="RefSeq" id="WP_087913881.1">
    <property type="nucleotide sequence ID" value="NZ_CP021780.1"/>
</dbReference>
<evidence type="ECO:0000313" key="1">
    <source>
        <dbReference type="EMBL" id="ASA19858.1"/>
    </source>
</evidence>
<accession>A0A2Z2KMH8</accession>
<dbReference type="OrthoDB" id="186344at2"/>